<feature type="chain" id="PRO_5034318915" evidence="1">
    <location>
        <begin position="21"/>
        <end position="119"/>
    </location>
</feature>
<protein>
    <submittedName>
        <fullName evidence="2">Uncharacterized protein</fullName>
    </submittedName>
</protein>
<feature type="signal peptide" evidence="1">
    <location>
        <begin position="1"/>
        <end position="20"/>
    </location>
</feature>
<dbReference type="AlphaFoldDB" id="A0A8H7K8K1"/>
<evidence type="ECO:0000256" key="1">
    <source>
        <dbReference type="SAM" id="SignalP"/>
    </source>
</evidence>
<proteinExistence type="predicted"/>
<accession>A0A8H7K8K1</accession>
<keyword evidence="1" id="KW-0732">Signal</keyword>
<evidence type="ECO:0000313" key="2">
    <source>
        <dbReference type="EMBL" id="KAF9747698.1"/>
    </source>
</evidence>
<name>A0A8H7K8K1_BIOOC</name>
<reference evidence="2" key="1">
    <citation type="submission" date="2020-10" db="EMBL/GenBank/DDBJ databases">
        <title>High-Quality Genome Resource of Clonostachys rosea strain S41 by Oxford Nanopore Long-Read Sequencing.</title>
        <authorList>
            <person name="Wang H."/>
        </authorList>
    </citation>
    <scope>NUCLEOTIDE SEQUENCE</scope>
    <source>
        <strain evidence="2">S41</strain>
    </source>
</reference>
<evidence type="ECO:0000313" key="3">
    <source>
        <dbReference type="Proteomes" id="UP000616885"/>
    </source>
</evidence>
<dbReference type="EMBL" id="JADCTT010000010">
    <property type="protein sequence ID" value="KAF9747698.1"/>
    <property type="molecule type" value="Genomic_DNA"/>
</dbReference>
<sequence length="119" mass="12981">MTASQNALLVCTLVIYIAQAYNQLVTSIHDEEKRCIRGDIMKTMQLGEFASDLGLCPNALAFETTPGEWRSIAMKALKSTDPRCFGPSVPLFYAVAQQAQRTAADLAQWAVLCLPRAGS</sequence>
<gene>
    <name evidence="2" type="ORF">IM811_003032</name>
</gene>
<dbReference type="Proteomes" id="UP000616885">
    <property type="component" value="Unassembled WGS sequence"/>
</dbReference>
<comment type="caution">
    <text evidence="2">The sequence shown here is derived from an EMBL/GenBank/DDBJ whole genome shotgun (WGS) entry which is preliminary data.</text>
</comment>
<organism evidence="2 3">
    <name type="scientific">Bionectria ochroleuca</name>
    <name type="common">Gliocladium roseum</name>
    <dbReference type="NCBI Taxonomy" id="29856"/>
    <lineage>
        <taxon>Eukaryota</taxon>
        <taxon>Fungi</taxon>
        <taxon>Dikarya</taxon>
        <taxon>Ascomycota</taxon>
        <taxon>Pezizomycotina</taxon>
        <taxon>Sordariomycetes</taxon>
        <taxon>Hypocreomycetidae</taxon>
        <taxon>Hypocreales</taxon>
        <taxon>Bionectriaceae</taxon>
        <taxon>Clonostachys</taxon>
    </lineage>
</organism>